<dbReference type="PANTHER" id="PTHR37038:SF12">
    <property type="entry name" value="TRANSCRIPTIONAL REGULATOR"/>
    <property type="match status" value="1"/>
</dbReference>
<dbReference type="InterPro" id="IPR001387">
    <property type="entry name" value="Cro/C1-type_HTH"/>
</dbReference>
<evidence type="ECO:0000313" key="3">
    <source>
        <dbReference type="Proteomes" id="UP000253498"/>
    </source>
</evidence>
<dbReference type="RefSeq" id="WP_053766334.1">
    <property type="nucleotide sequence ID" value="NZ_CP109803.1"/>
</dbReference>
<dbReference type="SUPFAM" id="SSF47413">
    <property type="entry name" value="lambda repressor-like DNA-binding domains"/>
    <property type="match status" value="1"/>
</dbReference>
<accession>A0A1V8XAC1</accession>
<dbReference type="AlphaFoldDB" id="A0A1V8XAC1"/>
<reference evidence="2 3" key="1">
    <citation type="submission" date="2015-06" db="EMBL/GenBank/DDBJ databases">
        <title>The Genome Sequence of Enterococcus hirae 88EA1.</title>
        <authorList>
            <consortium name="The Broad Institute Genomics Platform"/>
            <consortium name="The Broad Institute Genome Sequencing Center for Infectious Disease"/>
            <person name="Earl A.M."/>
            <person name="Van Tyne D."/>
            <person name="Lebreton F."/>
            <person name="Saavedra J.T."/>
            <person name="Gilmore M.S."/>
            <person name="Manson McGuire A."/>
            <person name="Clock S."/>
            <person name="Crupain M."/>
            <person name="Rangan U."/>
            <person name="Young S."/>
            <person name="Abouelleil A."/>
            <person name="Cao P."/>
            <person name="Chapman S.B."/>
            <person name="Griggs A."/>
            <person name="Priest M."/>
            <person name="Shea T."/>
            <person name="Wortman J."/>
            <person name="Nusbaum C."/>
            <person name="Birren B."/>
        </authorList>
    </citation>
    <scope>NUCLEOTIDE SEQUENCE [LARGE SCALE GENOMIC DNA]</scope>
    <source>
        <strain evidence="2 3">88EA1</strain>
    </source>
</reference>
<dbReference type="GO" id="GO:0003677">
    <property type="term" value="F:DNA binding"/>
    <property type="evidence" value="ECO:0007669"/>
    <property type="project" value="InterPro"/>
</dbReference>
<dbReference type="Proteomes" id="UP000253498">
    <property type="component" value="Unassembled WGS sequence"/>
</dbReference>
<dbReference type="Gene3D" id="1.10.260.40">
    <property type="entry name" value="lambda repressor-like DNA-binding domains"/>
    <property type="match status" value="1"/>
</dbReference>
<dbReference type="CDD" id="cd00093">
    <property type="entry name" value="HTH_XRE"/>
    <property type="match status" value="1"/>
</dbReference>
<gene>
    <name evidence="2" type="ORF">EB03_01613</name>
</gene>
<proteinExistence type="predicted"/>
<dbReference type="InterPro" id="IPR053163">
    <property type="entry name" value="HTH-type_regulator_Rgg"/>
</dbReference>
<dbReference type="EMBL" id="LESJ01000005">
    <property type="protein sequence ID" value="RBT68479.1"/>
    <property type="molecule type" value="Genomic_DNA"/>
</dbReference>
<dbReference type="PANTHER" id="PTHR37038">
    <property type="entry name" value="TRANSCRIPTIONAL REGULATOR-RELATED"/>
    <property type="match status" value="1"/>
</dbReference>
<feature type="domain" description="HTH cro/C1-type" evidence="1">
    <location>
        <begin position="8"/>
        <end position="61"/>
    </location>
</feature>
<dbReference type="NCBIfam" id="TIGR01716">
    <property type="entry name" value="RGG_Cterm"/>
    <property type="match status" value="1"/>
</dbReference>
<dbReference type="PROSITE" id="PS50943">
    <property type="entry name" value="HTH_CROC1"/>
    <property type="match status" value="1"/>
</dbReference>
<evidence type="ECO:0000313" key="2">
    <source>
        <dbReference type="EMBL" id="RBT68479.1"/>
    </source>
</evidence>
<dbReference type="InterPro" id="IPR010057">
    <property type="entry name" value="Transcription_activator_Rgg_C"/>
</dbReference>
<name>A0A1V8XAC1_ENTHR</name>
<comment type="caution">
    <text evidence="2">The sequence shown here is derived from an EMBL/GenBank/DDBJ whole genome shotgun (WGS) entry which is preliminary data.</text>
</comment>
<evidence type="ECO:0000259" key="1">
    <source>
        <dbReference type="PROSITE" id="PS50943"/>
    </source>
</evidence>
<dbReference type="Pfam" id="PF21259">
    <property type="entry name" value="Rgg_C"/>
    <property type="match status" value="1"/>
</dbReference>
<dbReference type="Pfam" id="PF01381">
    <property type="entry name" value="HTH_3"/>
    <property type="match status" value="1"/>
</dbReference>
<sequence length="290" mass="34300">MTNHSSLIRKLRKERGLTQEQLTRGISQRGTLAAFESRGTKISFELLVNYLERMNITLEEYQFLLNSNSLTNKQKLTNYLISSKKITHEQELELLNEYEKTGSIYYRLIYAQRKLIMNYLYNHTDTTLKIEEEIFVIKNYLEKIETWGHFELTIFSNCLFIFDDQYIIHLFQTSVSKMKTYIDATYYSELFSNFILNGLRLSFNRHSAILRKLFLCELKRLTQNHKQSIDLAQYKLFAALDRLADGDHSAIPEIEKGLRFFEWLDLTNAKEYFSNLKNSLIESSLQNKAN</sequence>
<dbReference type="SMART" id="SM00530">
    <property type="entry name" value="HTH_XRE"/>
    <property type="match status" value="1"/>
</dbReference>
<dbReference type="InterPro" id="IPR010982">
    <property type="entry name" value="Lambda_DNA-bd_dom_sf"/>
</dbReference>
<protein>
    <recommendedName>
        <fullName evidence="1">HTH cro/C1-type domain-containing protein</fullName>
    </recommendedName>
</protein>
<organism evidence="2 3">
    <name type="scientific">Enterococcus hirae</name>
    <dbReference type="NCBI Taxonomy" id="1354"/>
    <lineage>
        <taxon>Bacteria</taxon>
        <taxon>Bacillati</taxon>
        <taxon>Bacillota</taxon>
        <taxon>Bacilli</taxon>
        <taxon>Lactobacillales</taxon>
        <taxon>Enterococcaceae</taxon>
        <taxon>Enterococcus</taxon>
    </lineage>
</organism>